<dbReference type="AlphaFoldDB" id="A0A6A4TGE0"/>
<proteinExistence type="predicted"/>
<feature type="region of interest" description="Disordered" evidence="1">
    <location>
        <begin position="1"/>
        <end position="20"/>
    </location>
</feature>
<evidence type="ECO:0000256" key="1">
    <source>
        <dbReference type="SAM" id="MobiDB-lite"/>
    </source>
</evidence>
<feature type="compositionally biased region" description="Basic and acidic residues" evidence="1">
    <location>
        <begin position="7"/>
        <end position="20"/>
    </location>
</feature>
<organism evidence="2 3">
    <name type="scientific">Scophthalmus maximus</name>
    <name type="common">Turbot</name>
    <name type="synonym">Psetta maxima</name>
    <dbReference type="NCBI Taxonomy" id="52904"/>
    <lineage>
        <taxon>Eukaryota</taxon>
        <taxon>Metazoa</taxon>
        <taxon>Chordata</taxon>
        <taxon>Craniata</taxon>
        <taxon>Vertebrata</taxon>
        <taxon>Euteleostomi</taxon>
        <taxon>Actinopterygii</taxon>
        <taxon>Neopterygii</taxon>
        <taxon>Teleostei</taxon>
        <taxon>Neoteleostei</taxon>
        <taxon>Acanthomorphata</taxon>
        <taxon>Carangaria</taxon>
        <taxon>Pleuronectiformes</taxon>
        <taxon>Pleuronectoidei</taxon>
        <taxon>Scophthalmidae</taxon>
        <taxon>Scophthalmus</taxon>
    </lineage>
</organism>
<accession>A0A6A4TGE0</accession>
<evidence type="ECO:0000313" key="3">
    <source>
        <dbReference type="Proteomes" id="UP000438429"/>
    </source>
</evidence>
<dbReference type="EMBL" id="VEVO01000002">
    <property type="protein sequence ID" value="KAF0045013.1"/>
    <property type="molecule type" value="Genomic_DNA"/>
</dbReference>
<reference evidence="2 3" key="1">
    <citation type="submission" date="2019-06" db="EMBL/GenBank/DDBJ databases">
        <title>Draft genomes of female and male turbot (Scophthalmus maximus).</title>
        <authorList>
            <person name="Xu H."/>
            <person name="Xu X.-W."/>
            <person name="Shao C."/>
            <person name="Chen S."/>
        </authorList>
    </citation>
    <scope>NUCLEOTIDE SEQUENCE [LARGE SCALE GENOMIC DNA]</scope>
    <source>
        <strain evidence="2">Ysfricsl-2016a</strain>
        <tissue evidence="2">Blood</tissue>
    </source>
</reference>
<dbReference type="Proteomes" id="UP000438429">
    <property type="component" value="Unassembled WGS sequence"/>
</dbReference>
<protein>
    <submittedName>
        <fullName evidence="2">Uncharacterized protein</fullName>
    </submittedName>
</protein>
<sequence>MTSSLKSDSEERSPKHRGLNDWKMAEIGKRLGVFSASRPFRPHGICLRSDESASGSTLCDSQQIRTNANVNVKVGSLQGVYSLADSRGRSDRATFEKRLPTAEGREMDLVTTANQSVQLLRCMNLYVYKMLKVNEATRMKIQWISRNDNNDASYDLRTAAQSKSQFACDFQVHWVQKQHGHYRDKRDPVPGRDHRTAHTQVHLNQIKDVPLGRSPSPHSLSSLCKRIFGKKLFSHFVEFSQGQYSAGGFDLNVMPVWSNNITGHGVVVSIVDDARDVRKRCCSIVTLVTALIDEAYDYPLASRIKRHVTCCVTQTEEQWSLGRRPLSLRRSRIWIHRVLYPAPGAGALPAPLLLSPAHRVILSATASPSLFSSDVSSDPSECVLTDTGRTPCHVKARHVLIGPAEENGGERATGDVVGVGRVLSNSVIGTNLSGTRGTILMMNFTGNNSDGAAQNKLTPTEHTVENGDFH</sequence>
<gene>
    <name evidence="2" type="ORF">F2P81_001542</name>
</gene>
<comment type="caution">
    <text evidence="2">The sequence shown here is derived from an EMBL/GenBank/DDBJ whole genome shotgun (WGS) entry which is preliminary data.</text>
</comment>
<feature type="compositionally biased region" description="Polar residues" evidence="1">
    <location>
        <begin position="450"/>
        <end position="461"/>
    </location>
</feature>
<feature type="region of interest" description="Disordered" evidence="1">
    <location>
        <begin position="450"/>
        <end position="470"/>
    </location>
</feature>
<evidence type="ECO:0000313" key="2">
    <source>
        <dbReference type="EMBL" id="KAF0045013.1"/>
    </source>
</evidence>
<name>A0A6A4TGE0_SCOMX</name>